<gene>
    <name evidence="1" type="ORF">GA838_05870</name>
</gene>
<dbReference type="EMBL" id="WERV01000004">
    <property type="protein sequence ID" value="MDV7715284.1"/>
    <property type="molecule type" value="Genomic_DNA"/>
</dbReference>
<dbReference type="Proteomes" id="UP001281024">
    <property type="component" value="Unassembled WGS sequence"/>
</dbReference>
<name>A0AAJ2P1S5_OENOE</name>
<dbReference type="Pfam" id="PF08813">
    <property type="entry name" value="Phage_tail_3"/>
    <property type="match status" value="1"/>
</dbReference>
<dbReference type="RefSeq" id="WP_317768254.1">
    <property type="nucleotide sequence ID" value="NZ_WERV01000004.1"/>
</dbReference>
<dbReference type="InterPro" id="IPR014918">
    <property type="entry name" value="Phage_tail_3"/>
</dbReference>
<evidence type="ECO:0000313" key="1">
    <source>
        <dbReference type="EMBL" id="MDV7715284.1"/>
    </source>
</evidence>
<organism evidence="1 2">
    <name type="scientific">Oenococcus oeni</name>
    <name type="common">Leuconostoc oenos</name>
    <dbReference type="NCBI Taxonomy" id="1247"/>
    <lineage>
        <taxon>Bacteria</taxon>
        <taxon>Bacillati</taxon>
        <taxon>Bacillota</taxon>
        <taxon>Bacilli</taxon>
        <taxon>Lactobacillales</taxon>
        <taxon>Lactobacillaceae</taxon>
        <taxon>Oenococcus</taxon>
    </lineage>
</organism>
<reference evidence="1" key="1">
    <citation type="submission" date="2019-10" db="EMBL/GenBank/DDBJ databases">
        <title>Malate fermentation in French cider.</title>
        <authorList>
            <person name="Cousin F.J."/>
            <person name="Medina Fernandez S."/>
            <person name="Misery B."/>
            <person name="Laplace J.-M."/>
            <person name="Cretenet M."/>
        </authorList>
    </citation>
    <scope>NUCLEOTIDE SEQUENCE</scope>
    <source>
        <strain evidence="1">UCMA15129</strain>
    </source>
</reference>
<dbReference type="AlphaFoldDB" id="A0AAJ2P1S5"/>
<evidence type="ECO:0000313" key="2">
    <source>
        <dbReference type="Proteomes" id="UP001281024"/>
    </source>
</evidence>
<accession>A0AAJ2P1S5</accession>
<proteinExistence type="predicted"/>
<protein>
    <submittedName>
        <fullName evidence="1">Phage tail protein</fullName>
    </submittedName>
</protein>
<sequence length="154" mass="16123">MKKINLRRFAGTVDSSAGLIATGTKLEYSSNGTAFSEVADVQTVPDIGQAPETVDVTSLTDTKRKSVSGLANAANLAFQVVYKGDNFKDLIAKDGDGVQYHWRVTYPDGMTATFTGSFSLQMGNVAVNGALNFTITVVVSDGPNFAAATASTGE</sequence>
<comment type="caution">
    <text evidence="1">The sequence shown here is derived from an EMBL/GenBank/DDBJ whole genome shotgun (WGS) entry which is preliminary data.</text>
</comment>
<dbReference type="Gene3D" id="4.10.410.40">
    <property type="match status" value="1"/>
</dbReference>